<feature type="transmembrane region" description="Helical" evidence="1">
    <location>
        <begin position="139"/>
        <end position="165"/>
    </location>
</feature>
<feature type="transmembrane region" description="Helical" evidence="1">
    <location>
        <begin position="82"/>
        <end position="100"/>
    </location>
</feature>
<gene>
    <name evidence="2" type="ORF">SFSGTM_29350</name>
</gene>
<dbReference type="InterPro" id="IPR010898">
    <property type="entry name" value="Hpre_diP_synth_I"/>
</dbReference>
<evidence type="ECO:0000313" key="2">
    <source>
        <dbReference type="EMBL" id="BBP02227.1"/>
    </source>
</evidence>
<dbReference type="AlphaFoldDB" id="A0A809SFF9"/>
<evidence type="ECO:0000313" key="3">
    <source>
        <dbReference type="Proteomes" id="UP000463939"/>
    </source>
</evidence>
<evidence type="ECO:0000256" key="1">
    <source>
        <dbReference type="SAM" id="Phobius"/>
    </source>
</evidence>
<dbReference type="Proteomes" id="UP000463939">
    <property type="component" value="Chromosome"/>
</dbReference>
<organism evidence="2 3">
    <name type="scientific">Sulfuriferula nivalis</name>
    <dbReference type="NCBI Taxonomy" id="2675298"/>
    <lineage>
        <taxon>Bacteria</taxon>
        <taxon>Pseudomonadati</taxon>
        <taxon>Pseudomonadota</taxon>
        <taxon>Betaproteobacteria</taxon>
        <taxon>Nitrosomonadales</taxon>
        <taxon>Sulfuricellaceae</taxon>
        <taxon>Sulfuriferula</taxon>
    </lineage>
</organism>
<reference evidence="3" key="1">
    <citation type="submission" date="2019-11" db="EMBL/GenBank/DDBJ databases">
        <title>Isolation and characterization of a novel species in the genus Sulfuriferula.</title>
        <authorList>
            <person name="Mochizuki J."/>
            <person name="Kojima H."/>
            <person name="Fukui M."/>
        </authorList>
    </citation>
    <scope>NUCLEOTIDE SEQUENCE [LARGE SCALE GENOMIC DNA]</scope>
    <source>
        <strain evidence="3">SGTM</strain>
    </source>
</reference>
<accession>A0A809SFF9</accession>
<keyword evidence="1" id="KW-0472">Membrane</keyword>
<dbReference type="PIRSF" id="PIRSF027391">
    <property type="entry name" value="Hpre_diP_synt_I"/>
    <property type="match status" value="1"/>
</dbReference>
<sequence>MTVLTIKPTAEDHRIAYMAALAIVLMLMEAALPSPIPGVKPGLANIVTLLVLQQYGLRAAVWVTGLRVVAGSILLGSFLTPGFILSVSGAMASLAILAIARYLPSRYFGMVSLSVLAAFAHIAAQLAAVSVWLMPGVNVFYLSPMFALAAWVFGLSNGLIAAYLVESESHAPSST</sequence>
<dbReference type="RefSeq" id="WP_162085894.1">
    <property type="nucleotide sequence ID" value="NZ_AP021881.1"/>
</dbReference>
<name>A0A809SFF9_9PROT</name>
<dbReference type="InterPro" id="IPR014535">
    <property type="entry name" value="Hpre_diP_synt_I"/>
</dbReference>
<dbReference type="EMBL" id="AP021881">
    <property type="protein sequence ID" value="BBP02227.1"/>
    <property type="molecule type" value="Genomic_DNA"/>
</dbReference>
<feature type="transmembrane region" description="Helical" evidence="1">
    <location>
        <begin position="107"/>
        <end position="133"/>
    </location>
</feature>
<keyword evidence="3" id="KW-1185">Reference proteome</keyword>
<dbReference type="Pfam" id="PF07456">
    <property type="entry name" value="Hpre_diP_synt_I"/>
    <property type="match status" value="1"/>
</dbReference>
<feature type="transmembrane region" description="Helical" evidence="1">
    <location>
        <begin position="15"/>
        <end position="34"/>
    </location>
</feature>
<keyword evidence="1" id="KW-1133">Transmembrane helix</keyword>
<dbReference type="Gene3D" id="1.10.1760.20">
    <property type="match status" value="1"/>
</dbReference>
<dbReference type="KEGG" id="sniv:SFSGTM_29350"/>
<proteinExistence type="predicted"/>
<protein>
    <submittedName>
        <fullName evidence="2">Heptaprenyl diphosphate synthase subunit I</fullName>
    </submittedName>
</protein>
<keyword evidence="1" id="KW-0812">Transmembrane</keyword>